<dbReference type="EMBL" id="AGNL01044253">
    <property type="protein sequence ID" value="EJK50029.1"/>
    <property type="molecule type" value="Genomic_DNA"/>
</dbReference>
<accession>K0RCN0</accession>
<sequence length="259" mass="27256">MPYPARAVVLPRGGRHRGATRTGDAIRGGESGGRGTERPPGRGRARSARDGEDGGRRAEIGTTPFVRFDSGRGSGRQDARRRGMTSGNEMRALAGRPGGSSSVAPRGRVPARTDRARRGGFRTPLGPAEPEAGGADRRRERRAETAQFLPCGAVTLAGRAGHRENRGAKLSHGGGGAEARVNASCNVSFARVGGGVTCRLSWAKQRYQRLHVTLVVLLLLLAELIDLLPPNPPGSERLSSLPPSPPPKPMARPLAGRPG</sequence>
<reference evidence="2 3" key="1">
    <citation type="journal article" date="2012" name="Genome Biol.">
        <title>Genome and low-iron response of an oceanic diatom adapted to chronic iron limitation.</title>
        <authorList>
            <person name="Lommer M."/>
            <person name="Specht M."/>
            <person name="Roy A.S."/>
            <person name="Kraemer L."/>
            <person name="Andreson R."/>
            <person name="Gutowska M.A."/>
            <person name="Wolf J."/>
            <person name="Bergner S.V."/>
            <person name="Schilhabel M.B."/>
            <person name="Klostermeier U.C."/>
            <person name="Beiko R.G."/>
            <person name="Rosenstiel P."/>
            <person name="Hippler M."/>
            <person name="Laroche J."/>
        </authorList>
    </citation>
    <scope>NUCLEOTIDE SEQUENCE [LARGE SCALE GENOMIC DNA]</scope>
    <source>
        <strain evidence="2 3">CCMP1005</strain>
    </source>
</reference>
<feature type="region of interest" description="Disordered" evidence="1">
    <location>
        <begin position="231"/>
        <end position="259"/>
    </location>
</feature>
<keyword evidence="3" id="KW-1185">Reference proteome</keyword>
<organism evidence="2 3">
    <name type="scientific">Thalassiosira oceanica</name>
    <name type="common">Marine diatom</name>
    <dbReference type="NCBI Taxonomy" id="159749"/>
    <lineage>
        <taxon>Eukaryota</taxon>
        <taxon>Sar</taxon>
        <taxon>Stramenopiles</taxon>
        <taxon>Ochrophyta</taxon>
        <taxon>Bacillariophyta</taxon>
        <taxon>Coscinodiscophyceae</taxon>
        <taxon>Thalassiosirophycidae</taxon>
        <taxon>Thalassiosirales</taxon>
        <taxon>Thalassiosiraceae</taxon>
        <taxon>Thalassiosira</taxon>
    </lineage>
</organism>
<dbReference type="AlphaFoldDB" id="K0RCN0"/>
<evidence type="ECO:0000313" key="3">
    <source>
        <dbReference type="Proteomes" id="UP000266841"/>
    </source>
</evidence>
<name>K0RCN0_THAOC</name>
<comment type="caution">
    <text evidence="2">The sequence shown here is derived from an EMBL/GenBank/DDBJ whole genome shotgun (WGS) entry which is preliminary data.</text>
</comment>
<feature type="compositionally biased region" description="Basic and acidic residues" evidence="1">
    <location>
        <begin position="47"/>
        <end position="59"/>
    </location>
</feature>
<dbReference type="Proteomes" id="UP000266841">
    <property type="component" value="Unassembled WGS sequence"/>
</dbReference>
<gene>
    <name evidence="2" type="ORF">THAOC_31042</name>
</gene>
<protein>
    <submittedName>
        <fullName evidence="2">Uncharacterized protein</fullName>
    </submittedName>
</protein>
<evidence type="ECO:0000256" key="1">
    <source>
        <dbReference type="SAM" id="MobiDB-lite"/>
    </source>
</evidence>
<proteinExistence type="predicted"/>
<feature type="region of interest" description="Disordered" evidence="1">
    <location>
        <begin position="1"/>
        <end position="142"/>
    </location>
</feature>
<feature type="compositionally biased region" description="Low complexity" evidence="1">
    <location>
        <begin position="231"/>
        <end position="241"/>
    </location>
</feature>
<evidence type="ECO:0000313" key="2">
    <source>
        <dbReference type="EMBL" id="EJK50029.1"/>
    </source>
</evidence>